<accession>A0ABV4BH55</accession>
<gene>
    <name evidence="2" type="ORF">ABC977_04880</name>
</gene>
<dbReference type="InterPro" id="IPR036866">
    <property type="entry name" value="RibonucZ/Hydroxyglut_hydro"/>
</dbReference>
<protein>
    <submittedName>
        <fullName evidence="2">MBL fold metallo-hydrolase</fullName>
    </submittedName>
</protein>
<keyword evidence="3" id="KW-1185">Reference proteome</keyword>
<dbReference type="PANTHER" id="PTHR42663">
    <property type="entry name" value="HYDROLASE C777.06C-RELATED-RELATED"/>
    <property type="match status" value="1"/>
</dbReference>
<reference evidence="2 3" key="1">
    <citation type="submission" date="2024-05" db="EMBL/GenBank/DDBJ databases">
        <title>Genome Sequence and Characterization of the New Strain Purple Sulfur Bacterium of Genus Thioalkalicoccus.</title>
        <authorList>
            <person name="Bryantseva I.A."/>
            <person name="Kyndt J.A."/>
            <person name="Imhoff J.F."/>
        </authorList>
    </citation>
    <scope>NUCLEOTIDE SEQUENCE [LARGE SCALE GENOMIC DNA]</scope>
    <source>
        <strain evidence="2 3">Um2</strain>
    </source>
</reference>
<name>A0ABV4BH55_9GAMM</name>
<dbReference type="RefSeq" id="WP_369666123.1">
    <property type="nucleotide sequence ID" value="NZ_JBDKXB010000004.1"/>
</dbReference>
<dbReference type="Proteomes" id="UP001564408">
    <property type="component" value="Unassembled WGS sequence"/>
</dbReference>
<feature type="domain" description="Metallo-beta-lactamase" evidence="1">
    <location>
        <begin position="22"/>
        <end position="196"/>
    </location>
</feature>
<dbReference type="InterPro" id="IPR001279">
    <property type="entry name" value="Metallo-B-lactamas"/>
</dbReference>
<dbReference type="Gene3D" id="3.60.15.10">
    <property type="entry name" value="Ribonuclease Z/Hydroxyacylglutathione hydrolase-like"/>
    <property type="match status" value="1"/>
</dbReference>
<dbReference type="SMART" id="SM00849">
    <property type="entry name" value="Lactamase_B"/>
    <property type="match status" value="1"/>
</dbReference>
<organism evidence="2 3">
    <name type="scientific">Thioalkalicoccus limnaeus</name>
    <dbReference type="NCBI Taxonomy" id="120681"/>
    <lineage>
        <taxon>Bacteria</taxon>
        <taxon>Pseudomonadati</taxon>
        <taxon>Pseudomonadota</taxon>
        <taxon>Gammaproteobacteria</taxon>
        <taxon>Chromatiales</taxon>
        <taxon>Chromatiaceae</taxon>
        <taxon>Thioalkalicoccus</taxon>
    </lineage>
</organism>
<sequence>MAMSTFGLRFLGVGNAQAPDLGSSSAVLEVDGRPSLLVDCGPDTIDTFLGIYAGLPSALFITHAHMDHIGGLEGLFYRVATAAAALRPPKVYCPVPLLQVMQSRLADYPNILAEGGSNFWDAFQLIPVSDRFWHESLLFSVFPVRHHEYLSAFGLALAGRFLYTGDTRPIPEVLSRYAARGELIFHDCASRANPSHTGVEDIAREYQPEQWQRMVLYHYESPEAGQAIEERGYRIARRGERYDLLCPSQSAHHIPGLSLSEILDPVP</sequence>
<dbReference type="SUPFAM" id="SSF56281">
    <property type="entry name" value="Metallo-hydrolase/oxidoreductase"/>
    <property type="match status" value="1"/>
</dbReference>
<evidence type="ECO:0000313" key="2">
    <source>
        <dbReference type="EMBL" id="MEY6431740.1"/>
    </source>
</evidence>
<comment type="caution">
    <text evidence="2">The sequence shown here is derived from an EMBL/GenBank/DDBJ whole genome shotgun (WGS) entry which is preliminary data.</text>
</comment>
<dbReference type="Pfam" id="PF23023">
    <property type="entry name" value="Anti-Pycsar_Apyc1"/>
    <property type="match status" value="1"/>
</dbReference>
<evidence type="ECO:0000313" key="3">
    <source>
        <dbReference type="Proteomes" id="UP001564408"/>
    </source>
</evidence>
<evidence type="ECO:0000259" key="1">
    <source>
        <dbReference type="SMART" id="SM00849"/>
    </source>
</evidence>
<dbReference type="EMBL" id="JBDKXB010000004">
    <property type="protein sequence ID" value="MEY6431740.1"/>
    <property type="molecule type" value="Genomic_DNA"/>
</dbReference>
<dbReference type="PANTHER" id="PTHR42663:SF6">
    <property type="entry name" value="HYDROLASE C777.06C-RELATED"/>
    <property type="match status" value="1"/>
</dbReference>
<proteinExistence type="predicted"/>